<evidence type="ECO:0000313" key="2">
    <source>
        <dbReference type="Proteomes" id="UP000297729"/>
    </source>
</evidence>
<accession>A0A4Y9SNZ1</accession>
<comment type="caution">
    <text evidence="1">The sequence shown here is derived from an EMBL/GenBank/DDBJ whole genome shotgun (WGS) entry which is preliminary data.</text>
</comment>
<name>A0A4Y9SNZ1_9BURK</name>
<dbReference type="Proteomes" id="UP000297729">
    <property type="component" value="Unassembled WGS sequence"/>
</dbReference>
<reference evidence="1 2" key="1">
    <citation type="submission" date="2019-03" db="EMBL/GenBank/DDBJ databases">
        <title>Draft Genome Sequence of Duganella callidus sp. nov., a Novel Duganella Species Isolated from Cultivated Soil.</title>
        <authorList>
            <person name="Raths R."/>
            <person name="Peta V."/>
            <person name="Bucking H."/>
        </authorList>
    </citation>
    <scope>NUCLEOTIDE SEQUENCE [LARGE SCALE GENOMIC DNA]</scope>
    <source>
        <strain evidence="1 2">DN04</strain>
    </source>
</reference>
<keyword evidence="2" id="KW-1185">Reference proteome</keyword>
<evidence type="ECO:0000313" key="1">
    <source>
        <dbReference type="EMBL" id="TFW28221.1"/>
    </source>
</evidence>
<dbReference type="AlphaFoldDB" id="A0A4Y9SNZ1"/>
<organism evidence="1 2">
    <name type="scientific">Duganella callida</name>
    <dbReference type="NCBI Taxonomy" id="2561932"/>
    <lineage>
        <taxon>Bacteria</taxon>
        <taxon>Pseudomonadati</taxon>
        <taxon>Pseudomonadota</taxon>
        <taxon>Betaproteobacteria</taxon>
        <taxon>Burkholderiales</taxon>
        <taxon>Oxalobacteraceae</taxon>
        <taxon>Telluria group</taxon>
        <taxon>Duganella</taxon>
    </lineage>
</organism>
<dbReference type="RefSeq" id="WP_135200623.1">
    <property type="nucleotide sequence ID" value="NZ_SPVG01000056.1"/>
</dbReference>
<gene>
    <name evidence="1" type="ORF">E4L98_05815</name>
</gene>
<protein>
    <submittedName>
        <fullName evidence="1">Uncharacterized protein</fullName>
    </submittedName>
</protein>
<sequence>MRIDDFLQAGGVGDPVGVFLARHAEEFVQRLQAGVVVPLIDEVIDIPWNGGPLNAQFNKVRH</sequence>
<proteinExistence type="predicted"/>
<dbReference type="EMBL" id="SPVG01000056">
    <property type="protein sequence ID" value="TFW28221.1"/>
    <property type="molecule type" value="Genomic_DNA"/>
</dbReference>